<evidence type="ECO:0000313" key="4">
    <source>
        <dbReference type="Proteomes" id="UP000507470"/>
    </source>
</evidence>
<organism evidence="3 4">
    <name type="scientific">Mytilus coruscus</name>
    <name type="common">Sea mussel</name>
    <dbReference type="NCBI Taxonomy" id="42192"/>
    <lineage>
        <taxon>Eukaryota</taxon>
        <taxon>Metazoa</taxon>
        <taxon>Spiralia</taxon>
        <taxon>Lophotrochozoa</taxon>
        <taxon>Mollusca</taxon>
        <taxon>Bivalvia</taxon>
        <taxon>Autobranchia</taxon>
        <taxon>Pteriomorphia</taxon>
        <taxon>Mytilida</taxon>
        <taxon>Mytiloidea</taxon>
        <taxon>Mytilidae</taxon>
        <taxon>Mytilinae</taxon>
        <taxon>Mytilus</taxon>
    </lineage>
</organism>
<feature type="domain" description="C2H2-type" evidence="2">
    <location>
        <begin position="68"/>
        <end position="90"/>
    </location>
</feature>
<dbReference type="Gene3D" id="3.30.160.60">
    <property type="entry name" value="Classic Zinc Finger"/>
    <property type="match status" value="1"/>
</dbReference>
<sequence>MDTSVQAHHFFYCLTPKYPPGSEPLESEIRNLKRKLNHEEFSDCDEVKLVREVENVEQAHSKKPKLKHECDICGKTFHQIHNKIQHMKAHCTSFKCDKCEKSFSRNNYRNTKKGGTESVLAALHPVERNPDRVSHYMKYEDSLNLTGIDFPVSLAKVEKFEKQTNLSINVFGWEDGEIFPLYMTKMSNGSNEIDLLYLFDDKNSHYCWIKNLSRFLGHTHNKSHTKLHYCHRCLRGFIRQDLLDAHRPYCERFDFQKVQYPKEGEDDILRFKDYHKTMKVPFVIYADF</sequence>
<name>A0A6J8AKM0_MYTCO</name>
<dbReference type="PANTHER" id="PTHR31511">
    <property type="entry name" value="PROTEIN CBG23764"/>
    <property type="match status" value="1"/>
</dbReference>
<dbReference type="Proteomes" id="UP000507470">
    <property type="component" value="Unassembled WGS sequence"/>
</dbReference>
<keyword evidence="1" id="KW-0863">Zinc-finger</keyword>
<dbReference type="EMBL" id="CACVKT020001621">
    <property type="protein sequence ID" value="CAC5369843.1"/>
    <property type="molecule type" value="Genomic_DNA"/>
</dbReference>
<evidence type="ECO:0000259" key="2">
    <source>
        <dbReference type="PROSITE" id="PS50157"/>
    </source>
</evidence>
<dbReference type="PROSITE" id="PS00028">
    <property type="entry name" value="ZINC_FINGER_C2H2_1"/>
    <property type="match status" value="1"/>
</dbReference>
<protein>
    <recommendedName>
        <fullName evidence="2">C2H2-type domain-containing protein</fullName>
    </recommendedName>
</protein>
<gene>
    <name evidence="3" type="ORF">MCOR_8884</name>
</gene>
<keyword evidence="4" id="KW-1185">Reference proteome</keyword>
<dbReference type="GO" id="GO:0008270">
    <property type="term" value="F:zinc ion binding"/>
    <property type="evidence" value="ECO:0007669"/>
    <property type="project" value="UniProtKB-KW"/>
</dbReference>
<evidence type="ECO:0000256" key="1">
    <source>
        <dbReference type="PROSITE-ProRule" id="PRU00042"/>
    </source>
</evidence>
<keyword evidence="1" id="KW-0479">Metal-binding</keyword>
<evidence type="ECO:0000313" key="3">
    <source>
        <dbReference type="EMBL" id="CAC5369843.1"/>
    </source>
</evidence>
<dbReference type="OrthoDB" id="7694315at2759"/>
<dbReference type="SUPFAM" id="SSF57667">
    <property type="entry name" value="beta-beta-alpha zinc fingers"/>
    <property type="match status" value="1"/>
</dbReference>
<dbReference type="InterPro" id="IPR036236">
    <property type="entry name" value="Znf_C2H2_sf"/>
</dbReference>
<dbReference type="InterPro" id="IPR013087">
    <property type="entry name" value="Znf_C2H2_type"/>
</dbReference>
<proteinExistence type="predicted"/>
<dbReference type="PROSITE" id="PS50157">
    <property type="entry name" value="ZINC_FINGER_C2H2_2"/>
    <property type="match status" value="1"/>
</dbReference>
<dbReference type="AlphaFoldDB" id="A0A6J8AKM0"/>
<accession>A0A6J8AKM0</accession>
<keyword evidence="1" id="KW-0862">Zinc</keyword>
<dbReference type="PANTHER" id="PTHR31511:SF12">
    <property type="entry name" value="RHO TERMINATION FACTOR N-TERMINAL DOMAIN-CONTAINING PROTEIN"/>
    <property type="match status" value="1"/>
</dbReference>
<reference evidence="3 4" key="1">
    <citation type="submission" date="2020-06" db="EMBL/GenBank/DDBJ databases">
        <authorList>
            <person name="Li R."/>
            <person name="Bekaert M."/>
        </authorList>
    </citation>
    <scope>NUCLEOTIDE SEQUENCE [LARGE SCALE GENOMIC DNA]</scope>
    <source>
        <strain evidence="4">wild</strain>
    </source>
</reference>